<name>A0AA38WK72_9ASTR</name>
<dbReference type="EMBL" id="JARYMX010000004">
    <property type="protein sequence ID" value="KAJ9551436.1"/>
    <property type="molecule type" value="Genomic_DNA"/>
</dbReference>
<gene>
    <name evidence="1" type="ORF">OSB04_015481</name>
</gene>
<evidence type="ECO:0000313" key="1">
    <source>
        <dbReference type="EMBL" id="KAJ9551436.1"/>
    </source>
</evidence>
<accession>A0AA38WK72</accession>
<sequence length="165" mass="18729">MNQTKKWNLVNEIQHPNSIRFLQNLRTKRQLSKTHFYISSKPINSALALDSSRQSKFLKETLKKTITNTPIVSKSSKHAKETGGGWGGCSPFHHRYHIKPSPPSGIGISFPLNAKVKTLEAENEAINTVIASLEKGLHAVVLKRDKVYYEKIRELRNKRQEGNNL</sequence>
<evidence type="ECO:0000313" key="2">
    <source>
        <dbReference type="Proteomes" id="UP001172457"/>
    </source>
</evidence>
<organism evidence="1 2">
    <name type="scientific">Centaurea solstitialis</name>
    <name type="common">yellow star-thistle</name>
    <dbReference type="NCBI Taxonomy" id="347529"/>
    <lineage>
        <taxon>Eukaryota</taxon>
        <taxon>Viridiplantae</taxon>
        <taxon>Streptophyta</taxon>
        <taxon>Embryophyta</taxon>
        <taxon>Tracheophyta</taxon>
        <taxon>Spermatophyta</taxon>
        <taxon>Magnoliopsida</taxon>
        <taxon>eudicotyledons</taxon>
        <taxon>Gunneridae</taxon>
        <taxon>Pentapetalae</taxon>
        <taxon>asterids</taxon>
        <taxon>campanulids</taxon>
        <taxon>Asterales</taxon>
        <taxon>Asteraceae</taxon>
        <taxon>Carduoideae</taxon>
        <taxon>Cardueae</taxon>
        <taxon>Centaureinae</taxon>
        <taxon>Centaurea</taxon>
    </lineage>
</organism>
<protein>
    <submittedName>
        <fullName evidence="1">Uncharacterized protein</fullName>
    </submittedName>
</protein>
<reference evidence="1" key="1">
    <citation type="submission" date="2023-03" db="EMBL/GenBank/DDBJ databases">
        <title>Chromosome-scale reference genome and RAD-based genetic map of yellow starthistle (Centaurea solstitialis) reveal putative structural variation and QTLs associated with invader traits.</title>
        <authorList>
            <person name="Reatini B."/>
            <person name="Cang F.A."/>
            <person name="Jiang Q."/>
            <person name="Mckibben M.T.W."/>
            <person name="Barker M.S."/>
            <person name="Rieseberg L.H."/>
            <person name="Dlugosch K.M."/>
        </authorList>
    </citation>
    <scope>NUCLEOTIDE SEQUENCE</scope>
    <source>
        <strain evidence="1">CAN-66</strain>
        <tissue evidence="1">Leaf</tissue>
    </source>
</reference>
<proteinExistence type="predicted"/>
<dbReference type="Proteomes" id="UP001172457">
    <property type="component" value="Chromosome 4"/>
</dbReference>
<keyword evidence="2" id="KW-1185">Reference proteome</keyword>
<dbReference type="AlphaFoldDB" id="A0AA38WK72"/>
<comment type="caution">
    <text evidence="1">The sequence shown here is derived from an EMBL/GenBank/DDBJ whole genome shotgun (WGS) entry which is preliminary data.</text>
</comment>